<dbReference type="AlphaFoldDB" id="A0A3Q3VT93"/>
<organism evidence="1 2">
    <name type="scientific">Mola mola</name>
    <name type="common">Ocean sunfish</name>
    <name type="synonym">Tetraodon mola</name>
    <dbReference type="NCBI Taxonomy" id="94237"/>
    <lineage>
        <taxon>Eukaryota</taxon>
        <taxon>Metazoa</taxon>
        <taxon>Chordata</taxon>
        <taxon>Craniata</taxon>
        <taxon>Vertebrata</taxon>
        <taxon>Euteleostomi</taxon>
        <taxon>Actinopterygii</taxon>
        <taxon>Neopterygii</taxon>
        <taxon>Teleostei</taxon>
        <taxon>Neoteleostei</taxon>
        <taxon>Acanthomorphata</taxon>
        <taxon>Eupercaria</taxon>
        <taxon>Tetraodontiformes</taxon>
        <taxon>Molidae</taxon>
        <taxon>Mola</taxon>
    </lineage>
</organism>
<proteinExistence type="predicted"/>
<evidence type="ECO:0000313" key="1">
    <source>
        <dbReference type="Ensembl" id="ENSMMOP00000004573.1"/>
    </source>
</evidence>
<keyword evidence="2" id="KW-1185">Reference proteome</keyword>
<reference evidence="1" key="1">
    <citation type="submission" date="2025-08" db="UniProtKB">
        <authorList>
            <consortium name="Ensembl"/>
        </authorList>
    </citation>
    <scope>IDENTIFICATION</scope>
</reference>
<evidence type="ECO:0000313" key="2">
    <source>
        <dbReference type="Proteomes" id="UP000261620"/>
    </source>
</evidence>
<accession>A0A3Q3VT93</accession>
<reference evidence="1" key="2">
    <citation type="submission" date="2025-09" db="UniProtKB">
        <authorList>
            <consortium name="Ensembl"/>
        </authorList>
    </citation>
    <scope>IDENTIFICATION</scope>
</reference>
<dbReference type="Ensembl" id="ENSMMOT00000004656.1">
    <property type="protein sequence ID" value="ENSMMOP00000004573.1"/>
    <property type="gene ID" value="ENSMMOG00000003647.1"/>
</dbReference>
<name>A0A3Q3VT93_MOLML</name>
<sequence length="58" mass="6412">MLAAYASGHVCRGQGSCHSSFLLLCRLGLQNMSPVQNGSTHIQDILALFFLHIGRKRR</sequence>
<dbReference type="Proteomes" id="UP000261620">
    <property type="component" value="Unplaced"/>
</dbReference>
<protein>
    <submittedName>
        <fullName evidence="1">Uncharacterized protein</fullName>
    </submittedName>
</protein>